<feature type="region of interest" description="Disordered" evidence="3">
    <location>
        <begin position="337"/>
        <end position="372"/>
    </location>
</feature>
<keyword evidence="6" id="KW-1185">Reference proteome</keyword>
<accession>A0A5C3EGB5</accession>
<reference evidence="5 6" key="1">
    <citation type="submission" date="2018-03" db="EMBL/GenBank/DDBJ databases">
        <authorList>
            <person name="Guldener U."/>
        </authorList>
    </citation>
    <scope>NUCLEOTIDE SEQUENCE [LARGE SCALE GENOMIC DNA]</scope>
    <source>
        <strain evidence="5 6">NBRC100155</strain>
    </source>
</reference>
<evidence type="ECO:0000256" key="3">
    <source>
        <dbReference type="SAM" id="MobiDB-lite"/>
    </source>
</evidence>
<gene>
    <name evidence="5" type="ORF">UTRI_06259</name>
</gene>
<protein>
    <recommendedName>
        <fullName evidence="2">Chitinase domain-containing protein 1</fullName>
    </recommendedName>
</protein>
<dbReference type="GO" id="GO:0012505">
    <property type="term" value="C:endomembrane system"/>
    <property type="evidence" value="ECO:0007669"/>
    <property type="project" value="TreeGrafter"/>
</dbReference>
<dbReference type="InterPro" id="IPR017853">
    <property type="entry name" value="GH"/>
</dbReference>
<dbReference type="InterPro" id="IPR011583">
    <property type="entry name" value="Chitinase_II/V-like_cat"/>
</dbReference>
<feature type="compositionally biased region" description="Basic and acidic residues" evidence="3">
    <location>
        <begin position="337"/>
        <end position="347"/>
    </location>
</feature>
<evidence type="ECO:0000259" key="4">
    <source>
        <dbReference type="PROSITE" id="PS51910"/>
    </source>
</evidence>
<dbReference type="InterPro" id="IPR001223">
    <property type="entry name" value="Glyco_hydro18_cat"/>
</dbReference>
<dbReference type="FunFam" id="3.20.20.80:FF:000434">
    <property type="entry name" value="Chromosome 19, whole genome shotgun sequence"/>
    <property type="match status" value="1"/>
</dbReference>
<dbReference type="GO" id="GO:0005975">
    <property type="term" value="P:carbohydrate metabolic process"/>
    <property type="evidence" value="ECO:0007669"/>
    <property type="project" value="InterPro"/>
</dbReference>
<dbReference type="OrthoDB" id="10254444at2759"/>
<evidence type="ECO:0000313" key="6">
    <source>
        <dbReference type="Proteomes" id="UP000324022"/>
    </source>
</evidence>
<dbReference type="Gene3D" id="3.20.20.80">
    <property type="entry name" value="Glycosidases"/>
    <property type="match status" value="1"/>
</dbReference>
<evidence type="ECO:0000256" key="1">
    <source>
        <dbReference type="ARBA" id="ARBA00009336"/>
    </source>
</evidence>
<evidence type="ECO:0000313" key="5">
    <source>
        <dbReference type="EMBL" id="SPO29310.1"/>
    </source>
</evidence>
<name>A0A5C3EGB5_9BASI</name>
<comment type="similarity">
    <text evidence="1">Belongs to the glycosyl hydrolase 18 family.</text>
</comment>
<dbReference type="GO" id="GO:0008061">
    <property type="term" value="F:chitin binding"/>
    <property type="evidence" value="ECO:0007669"/>
    <property type="project" value="InterPro"/>
</dbReference>
<dbReference type="EMBL" id="OOIN01000027">
    <property type="protein sequence ID" value="SPO29310.1"/>
    <property type="molecule type" value="Genomic_DNA"/>
</dbReference>
<organism evidence="5 6">
    <name type="scientific">Ustilago trichophora</name>
    <dbReference type="NCBI Taxonomy" id="86804"/>
    <lineage>
        <taxon>Eukaryota</taxon>
        <taxon>Fungi</taxon>
        <taxon>Dikarya</taxon>
        <taxon>Basidiomycota</taxon>
        <taxon>Ustilaginomycotina</taxon>
        <taxon>Ustilaginomycetes</taxon>
        <taxon>Ustilaginales</taxon>
        <taxon>Ustilaginaceae</taxon>
        <taxon>Ustilago</taxon>
    </lineage>
</organism>
<dbReference type="SMART" id="SM00636">
    <property type="entry name" value="Glyco_18"/>
    <property type="match status" value="1"/>
</dbReference>
<dbReference type="PANTHER" id="PTHR46066">
    <property type="entry name" value="CHITINASE DOMAIN-CONTAINING PROTEIN 1 FAMILY MEMBER"/>
    <property type="match status" value="1"/>
</dbReference>
<dbReference type="Proteomes" id="UP000324022">
    <property type="component" value="Unassembled WGS sequence"/>
</dbReference>
<dbReference type="PROSITE" id="PS51910">
    <property type="entry name" value="GH18_2"/>
    <property type="match status" value="1"/>
</dbReference>
<dbReference type="AlphaFoldDB" id="A0A5C3EGB5"/>
<evidence type="ECO:0000256" key="2">
    <source>
        <dbReference type="ARBA" id="ARBA00040976"/>
    </source>
</evidence>
<feature type="region of interest" description="Disordered" evidence="3">
    <location>
        <begin position="282"/>
        <end position="310"/>
    </location>
</feature>
<dbReference type="PANTHER" id="PTHR46066:SF2">
    <property type="entry name" value="CHITINASE DOMAIN-CONTAINING PROTEIN 1"/>
    <property type="match status" value="1"/>
</dbReference>
<feature type="domain" description="GH18" evidence="4">
    <location>
        <begin position="70"/>
        <end position="564"/>
    </location>
</feature>
<dbReference type="SUPFAM" id="SSF51445">
    <property type="entry name" value="(Trans)glycosidases"/>
    <property type="match status" value="1"/>
</dbReference>
<dbReference type="Pfam" id="PF00704">
    <property type="entry name" value="Glyco_hydro_18"/>
    <property type="match status" value="1"/>
</dbReference>
<sequence>MRIMWTSKTSRRGWFSSIWTIFLCLLAVLTTATLVTFAASSTPTILDSSEYIHLHTHPFSSDDTSKKFNRTVLAYITPWNSKGLSMTDDYAAKIDMISPVWYTILVSSSSTGEEQQATYMLSGGPPGKAEEQWLERKLQQDSGVKIVPRFYLDNWTQKDYADLLSNPTNWQNLAEVITDEVVKRQYDGIVFESAATHLLFEPIQTLSSSLVKTSASDTRRKTLTVVLPPLRTKYSLGGQKLDRVQESQNRMIVQSIPQLAQVVDYFSIMTYDMSSAGGRVSGISGKDFPKDSPLRGAKRGSLRQPGPNTSAKWVEENLGLIEEASRKAARARLVKTKKEFEKERESQELEVDGEMEKLKDPSNPFLYDDFSATDDELNDDEEAEKLEVEEEKEEEDELALIRGKLLMGMPMYGYRYPIFWIDKSSGQGVPVPCPSDPFEARELLSRSRPSSDTAVLPFLRGPGEALTMTSIIDILTDNDGVIVDPNQDHGEGWFDYTETVTKQTLKHQESYGVKERDQIYWRLYLPLPTTTRSRLAAVEESEDLQAGVSLWELGQASPVLLRDL</sequence>
<dbReference type="GO" id="GO:0070492">
    <property type="term" value="F:oligosaccharide binding"/>
    <property type="evidence" value="ECO:0007669"/>
    <property type="project" value="TreeGrafter"/>
</dbReference>
<proteinExistence type="inferred from homology"/>